<evidence type="ECO:0000256" key="2">
    <source>
        <dbReference type="ARBA" id="ARBA00023125"/>
    </source>
</evidence>
<protein>
    <submittedName>
        <fullName evidence="6">LacI family transcriptional regulator</fullName>
    </submittedName>
</protein>
<dbReference type="PANTHER" id="PTHR30146:SF109">
    <property type="entry name" value="HTH-TYPE TRANSCRIPTIONAL REGULATOR GALS"/>
    <property type="match status" value="1"/>
</dbReference>
<feature type="domain" description="HTH cro/C1-type" evidence="5">
    <location>
        <begin position="3"/>
        <end position="46"/>
    </location>
</feature>
<dbReference type="CDD" id="cd01392">
    <property type="entry name" value="HTH_LacI"/>
    <property type="match status" value="1"/>
</dbReference>
<dbReference type="SMART" id="SM00354">
    <property type="entry name" value="HTH_LACI"/>
    <property type="match status" value="1"/>
</dbReference>
<feature type="domain" description="HTH lacI-type" evidence="4">
    <location>
        <begin position="2"/>
        <end position="56"/>
    </location>
</feature>
<evidence type="ECO:0000259" key="4">
    <source>
        <dbReference type="PROSITE" id="PS50932"/>
    </source>
</evidence>
<evidence type="ECO:0000259" key="5">
    <source>
        <dbReference type="PROSITE" id="PS50943"/>
    </source>
</evidence>
<dbReference type="Pfam" id="PF00532">
    <property type="entry name" value="Peripla_BP_1"/>
    <property type="match status" value="1"/>
</dbReference>
<dbReference type="GO" id="GO:0003700">
    <property type="term" value="F:DNA-binding transcription factor activity"/>
    <property type="evidence" value="ECO:0007669"/>
    <property type="project" value="TreeGrafter"/>
</dbReference>
<dbReference type="OrthoDB" id="9798934at2"/>
<name>A0A2U3B9E0_9VIBR</name>
<dbReference type="Gene3D" id="1.10.260.40">
    <property type="entry name" value="lambda repressor-like DNA-binding domains"/>
    <property type="match status" value="1"/>
</dbReference>
<keyword evidence="7" id="KW-1185">Reference proteome</keyword>
<sequence>MVTIKDVSELAGVSQATVSRVINGKCRVGTDKKLRVERAIKILGYRPNAIAQALASCRTGSIGIIVPELGGFFSGILNSMERLLRNLGYHVIVTTGSNTEQSEQESVEFMLNRRVDAIILHTQQLSDEYLIDLEKKGIYIVLINRIIPEIAESCINIDNVLGGLIATKHLINMGHKTIACITGPLEKADARERLEGYRQALNSSDIEYRDDLVVEASFTEESGARATEKLLGRNYEFSAIFASNDHMAFGASEVLKTKGYAIPEQISLIGFDDVIFARYLTPSLTTINFPVESMSEEAVQLVIQKIKKHDKNVNFKLSPSLVIRASVRNLKET</sequence>
<keyword evidence="2" id="KW-0238">DNA-binding</keyword>
<dbReference type="PANTHER" id="PTHR30146">
    <property type="entry name" value="LACI-RELATED TRANSCRIPTIONAL REPRESSOR"/>
    <property type="match status" value="1"/>
</dbReference>
<comment type="caution">
    <text evidence="6">The sequence shown here is derived from an EMBL/GenBank/DDBJ whole genome shotgun (WGS) entry which is preliminary data.</text>
</comment>
<dbReference type="InterPro" id="IPR001761">
    <property type="entry name" value="Peripla_BP/Lac1_sug-bd_dom"/>
</dbReference>
<evidence type="ECO:0000313" key="7">
    <source>
        <dbReference type="Proteomes" id="UP000245362"/>
    </source>
</evidence>
<dbReference type="EMBL" id="QFWT01000005">
    <property type="protein sequence ID" value="PWI33410.1"/>
    <property type="molecule type" value="Genomic_DNA"/>
</dbReference>
<dbReference type="PROSITE" id="PS50943">
    <property type="entry name" value="HTH_CROC1"/>
    <property type="match status" value="1"/>
</dbReference>
<dbReference type="InterPro" id="IPR001387">
    <property type="entry name" value="Cro/C1-type_HTH"/>
</dbReference>
<dbReference type="InterPro" id="IPR028082">
    <property type="entry name" value="Peripla_BP_I"/>
</dbReference>
<dbReference type="InterPro" id="IPR010982">
    <property type="entry name" value="Lambda_DNA-bd_dom_sf"/>
</dbReference>
<organism evidence="6 7">
    <name type="scientific">Vibrio albus</name>
    <dbReference type="NCBI Taxonomy" id="2200953"/>
    <lineage>
        <taxon>Bacteria</taxon>
        <taxon>Pseudomonadati</taxon>
        <taxon>Pseudomonadota</taxon>
        <taxon>Gammaproteobacteria</taxon>
        <taxon>Vibrionales</taxon>
        <taxon>Vibrionaceae</taxon>
        <taxon>Vibrio</taxon>
    </lineage>
</organism>
<evidence type="ECO:0000256" key="1">
    <source>
        <dbReference type="ARBA" id="ARBA00023015"/>
    </source>
</evidence>
<dbReference type="Pfam" id="PF00356">
    <property type="entry name" value="LacI"/>
    <property type="match status" value="1"/>
</dbReference>
<reference evidence="6 7" key="1">
    <citation type="submission" date="2018-05" db="EMBL/GenBank/DDBJ databases">
        <title>Vibrio limimaris sp. nov., isolated from marine sediment.</title>
        <authorList>
            <person name="Li C.-M."/>
        </authorList>
    </citation>
    <scope>NUCLEOTIDE SEQUENCE [LARGE SCALE GENOMIC DNA]</scope>
    <source>
        <strain evidence="6 7">E4404</strain>
    </source>
</reference>
<dbReference type="SUPFAM" id="SSF53822">
    <property type="entry name" value="Periplasmic binding protein-like I"/>
    <property type="match status" value="1"/>
</dbReference>
<evidence type="ECO:0000256" key="3">
    <source>
        <dbReference type="ARBA" id="ARBA00023163"/>
    </source>
</evidence>
<dbReference type="Proteomes" id="UP000245362">
    <property type="component" value="Unassembled WGS sequence"/>
</dbReference>
<dbReference type="PRINTS" id="PR00036">
    <property type="entry name" value="HTHLACI"/>
</dbReference>
<accession>A0A2U3B9E0</accession>
<evidence type="ECO:0000313" key="6">
    <source>
        <dbReference type="EMBL" id="PWI33410.1"/>
    </source>
</evidence>
<dbReference type="SUPFAM" id="SSF47413">
    <property type="entry name" value="lambda repressor-like DNA-binding domains"/>
    <property type="match status" value="1"/>
</dbReference>
<keyword evidence="1" id="KW-0805">Transcription regulation</keyword>
<dbReference type="Gene3D" id="3.40.50.2300">
    <property type="match status" value="2"/>
</dbReference>
<dbReference type="InterPro" id="IPR000843">
    <property type="entry name" value="HTH_LacI"/>
</dbReference>
<dbReference type="CDD" id="cd06270">
    <property type="entry name" value="PBP1_GalS-like"/>
    <property type="match status" value="1"/>
</dbReference>
<dbReference type="AlphaFoldDB" id="A0A2U3B9E0"/>
<dbReference type="RefSeq" id="WP_109319994.1">
    <property type="nucleotide sequence ID" value="NZ_QFWT01000005.1"/>
</dbReference>
<keyword evidence="3" id="KW-0804">Transcription</keyword>
<proteinExistence type="predicted"/>
<dbReference type="PROSITE" id="PS50932">
    <property type="entry name" value="HTH_LACI_2"/>
    <property type="match status" value="1"/>
</dbReference>
<gene>
    <name evidence="6" type="ORF">DI392_11210</name>
</gene>
<dbReference type="GO" id="GO:0000976">
    <property type="term" value="F:transcription cis-regulatory region binding"/>
    <property type="evidence" value="ECO:0007669"/>
    <property type="project" value="TreeGrafter"/>
</dbReference>